<reference evidence="3" key="2">
    <citation type="submission" date="2021-03" db="EMBL/GenBank/DDBJ databases">
        <authorList>
            <person name="Cao W."/>
        </authorList>
    </citation>
    <scope>NUCLEOTIDE SEQUENCE</scope>
    <source>
        <strain evidence="3">110414</strain>
    </source>
</reference>
<organism evidence="3 4">
    <name type="scientific">Pseudoxanthomonas helianthi</name>
    <dbReference type="NCBI Taxonomy" id="1453541"/>
    <lineage>
        <taxon>Bacteria</taxon>
        <taxon>Pseudomonadati</taxon>
        <taxon>Pseudomonadota</taxon>
        <taxon>Gammaproteobacteria</taxon>
        <taxon>Lysobacterales</taxon>
        <taxon>Lysobacteraceae</taxon>
        <taxon>Pseudoxanthomonas</taxon>
    </lineage>
</organism>
<evidence type="ECO:0000259" key="2">
    <source>
        <dbReference type="Pfam" id="PF12728"/>
    </source>
</evidence>
<proteinExistence type="predicted"/>
<evidence type="ECO:0000313" key="3">
    <source>
        <dbReference type="EMBL" id="MBP3984787.1"/>
    </source>
</evidence>
<dbReference type="Proteomes" id="UP000673447">
    <property type="component" value="Unassembled WGS sequence"/>
</dbReference>
<dbReference type="InterPro" id="IPR036388">
    <property type="entry name" value="WH-like_DNA-bd_sf"/>
</dbReference>
<dbReference type="RefSeq" id="WP_210536645.1">
    <property type="nucleotide sequence ID" value="NZ_JAGKTC010000002.1"/>
</dbReference>
<feature type="domain" description="Helix-turn-helix" evidence="2">
    <location>
        <begin position="12"/>
        <end position="62"/>
    </location>
</feature>
<dbReference type="EMBL" id="JAGKTC010000002">
    <property type="protein sequence ID" value="MBP3984787.1"/>
    <property type="molecule type" value="Genomic_DNA"/>
</dbReference>
<dbReference type="Gene3D" id="1.10.10.10">
    <property type="entry name" value="Winged helix-like DNA-binding domain superfamily/Winged helix DNA-binding domain"/>
    <property type="match status" value="1"/>
</dbReference>
<evidence type="ECO:0000313" key="4">
    <source>
        <dbReference type="Proteomes" id="UP000673447"/>
    </source>
</evidence>
<name>A0A940X420_9GAMM</name>
<gene>
    <name evidence="3" type="ORF">J5837_10205</name>
</gene>
<protein>
    <submittedName>
        <fullName evidence="3">Helix-turn-helix domain-containing protein</fullName>
    </submittedName>
</protein>
<feature type="region of interest" description="Disordered" evidence="1">
    <location>
        <begin position="1"/>
        <end position="21"/>
    </location>
</feature>
<keyword evidence="4" id="KW-1185">Reference proteome</keyword>
<dbReference type="InterPro" id="IPR009061">
    <property type="entry name" value="DNA-bd_dom_put_sf"/>
</dbReference>
<dbReference type="Pfam" id="PF12728">
    <property type="entry name" value="HTH_17"/>
    <property type="match status" value="1"/>
</dbReference>
<reference evidence="3" key="1">
    <citation type="journal article" date="2016" name="Int. J. Syst. Evol. Microbiol.">
        <title>Pseudoxanthomonas helianthi sp. nov., isolated from roots of Jerusalem artichoke (Helianthus tuberosus).</title>
        <authorList>
            <person name="Kittiwongwattana C."/>
            <person name="Thawai C."/>
        </authorList>
    </citation>
    <scope>NUCLEOTIDE SEQUENCE</scope>
    <source>
        <strain evidence="3">110414</strain>
    </source>
</reference>
<dbReference type="SUPFAM" id="SSF46955">
    <property type="entry name" value="Putative DNA-binding domain"/>
    <property type="match status" value="1"/>
</dbReference>
<comment type="caution">
    <text evidence="3">The sequence shown here is derived from an EMBL/GenBank/DDBJ whole genome shotgun (WGS) entry which is preliminary data.</text>
</comment>
<dbReference type="AlphaFoldDB" id="A0A940X420"/>
<feature type="compositionally biased region" description="Polar residues" evidence="1">
    <location>
        <begin position="1"/>
        <end position="16"/>
    </location>
</feature>
<evidence type="ECO:0000256" key="1">
    <source>
        <dbReference type="SAM" id="MobiDB-lite"/>
    </source>
</evidence>
<dbReference type="InterPro" id="IPR041657">
    <property type="entry name" value="HTH_17"/>
</dbReference>
<accession>A0A940X420</accession>
<sequence length="77" mass="8613">MTTDSQQADRPLTTKQAAEALNVTPHTLENWRHAGRGPRFIRYSRTCIRYRPADLDAWLAQRAAESATDSQLSAAAQ</sequence>